<dbReference type="Pfam" id="PF00082">
    <property type="entry name" value="Peptidase_S8"/>
    <property type="match status" value="1"/>
</dbReference>
<feature type="compositionally biased region" description="Acidic residues" evidence="9">
    <location>
        <begin position="49"/>
        <end position="59"/>
    </location>
</feature>
<dbReference type="Proteomes" id="UP001491552">
    <property type="component" value="Unassembled WGS sequence"/>
</dbReference>
<dbReference type="InterPro" id="IPR015500">
    <property type="entry name" value="Peptidase_S8_subtilisin-rel"/>
</dbReference>
<dbReference type="PANTHER" id="PTHR43399:SF4">
    <property type="entry name" value="CELL WALL-ASSOCIATED PROTEASE"/>
    <property type="match status" value="1"/>
</dbReference>
<dbReference type="SUPFAM" id="SSF82171">
    <property type="entry name" value="DPP6 N-terminal domain-like"/>
    <property type="match status" value="1"/>
</dbReference>
<reference evidence="12 13" key="1">
    <citation type="submission" date="2024-03" db="EMBL/GenBank/DDBJ databases">
        <title>Human intestinal bacterial collection.</title>
        <authorList>
            <person name="Pauvert C."/>
            <person name="Hitch T.C.A."/>
            <person name="Clavel T."/>
        </authorList>
    </citation>
    <scope>NUCLEOTIDE SEQUENCE [LARGE SCALE GENOMIC DNA]</scope>
    <source>
        <strain evidence="12 13">CLA-AA-H192</strain>
    </source>
</reference>
<dbReference type="InterPro" id="IPR003343">
    <property type="entry name" value="Big_2"/>
</dbReference>
<feature type="region of interest" description="Disordered" evidence="9">
    <location>
        <begin position="39"/>
        <end position="59"/>
    </location>
</feature>
<dbReference type="PROSITE" id="PS00136">
    <property type="entry name" value="SUBTILASE_ASP"/>
    <property type="match status" value="1"/>
</dbReference>
<keyword evidence="5 7" id="KW-0378">Hydrolase</keyword>
<proteinExistence type="inferred from homology"/>
<evidence type="ECO:0000256" key="3">
    <source>
        <dbReference type="ARBA" id="ARBA00022670"/>
    </source>
</evidence>
<comment type="caution">
    <text evidence="12">The sequence shown here is derived from an EMBL/GenBank/DDBJ whole genome shotgun (WGS) entry which is preliminary data.</text>
</comment>
<dbReference type="InterPro" id="IPR036852">
    <property type="entry name" value="Peptidase_S8/S53_dom_sf"/>
</dbReference>
<gene>
    <name evidence="12" type="ORF">WMO66_10215</name>
</gene>
<organism evidence="12 13">
    <name type="scientific">Faecousia intestinalis</name>
    <dbReference type="NCBI Taxonomy" id="3133167"/>
    <lineage>
        <taxon>Bacteria</taxon>
        <taxon>Bacillati</taxon>
        <taxon>Bacillota</taxon>
        <taxon>Clostridia</taxon>
        <taxon>Eubacteriales</taxon>
        <taxon>Oscillospiraceae</taxon>
        <taxon>Faecousia</taxon>
    </lineage>
</organism>
<evidence type="ECO:0000256" key="4">
    <source>
        <dbReference type="ARBA" id="ARBA00022729"/>
    </source>
</evidence>
<dbReference type="InterPro" id="IPR023827">
    <property type="entry name" value="Peptidase_S8_Asp-AS"/>
</dbReference>
<dbReference type="Pfam" id="PF02225">
    <property type="entry name" value="PA"/>
    <property type="match status" value="1"/>
</dbReference>
<dbReference type="SUPFAM" id="SSF63446">
    <property type="entry name" value="Type I dockerin domain"/>
    <property type="match status" value="1"/>
</dbReference>
<accession>A0ABV1G879</accession>
<evidence type="ECO:0000256" key="10">
    <source>
        <dbReference type="SAM" id="SignalP"/>
    </source>
</evidence>
<dbReference type="InterPro" id="IPR036439">
    <property type="entry name" value="Dockerin_dom_sf"/>
</dbReference>
<dbReference type="PROSITE" id="PS51257">
    <property type="entry name" value="PROKAR_LIPOPROTEIN"/>
    <property type="match status" value="1"/>
</dbReference>
<evidence type="ECO:0000256" key="5">
    <source>
        <dbReference type="ARBA" id="ARBA00022801"/>
    </source>
</evidence>
<feature type="active site" description="Charge relay system" evidence="7">
    <location>
        <position position="195"/>
    </location>
</feature>
<dbReference type="SUPFAM" id="SSF52743">
    <property type="entry name" value="Subtilisin-like"/>
    <property type="match status" value="1"/>
</dbReference>
<name>A0ABV1G879_9FIRM</name>
<dbReference type="SUPFAM" id="SSF63829">
    <property type="entry name" value="Calcium-dependent phosphotriesterase"/>
    <property type="match status" value="1"/>
</dbReference>
<evidence type="ECO:0000256" key="6">
    <source>
        <dbReference type="ARBA" id="ARBA00022825"/>
    </source>
</evidence>
<dbReference type="InterPro" id="IPR051048">
    <property type="entry name" value="Peptidase_S8/S53_subtilisin"/>
</dbReference>
<evidence type="ECO:0000259" key="11">
    <source>
        <dbReference type="SMART" id="SM00635"/>
    </source>
</evidence>
<keyword evidence="4 10" id="KW-0732">Signal</keyword>
<dbReference type="InterPro" id="IPR000209">
    <property type="entry name" value="Peptidase_S8/S53_dom"/>
</dbReference>
<feature type="domain" description="BIG2" evidence="11">
    <location>
        <begin position="1454"/>
        <end position="1527"/>
    </location>
</feature>
<dbReference type="SUPFAM" id="SSF52025">
    <property type="entry name" value="PA domain"/>
    <property type="match status" value="1"/>
</dbReference>
<dbReference type="Gene3D" id="3.40.50.200">
    <property type="entry name" value="Peptidase S8/S53 domain"/>
    <property type="match status" value="1"/>
</dbReference>
<dbReference type="InterPro" id="IPR046450">
    <property type="entry name" value="PA_dom_sf"/>
</dbReference>
<protein>
    <submittedName>
        <fullName evidence="12">S8 family serine peptidase</fullName>
    </submittedName>
</protein>
<sequence length="1817" mass="193933">MRKQKLRQLLAVLLTLCLLLGCVPAVFAADQTKELELQQTPVSISPENENVETDAADEPAPEETVRVIIRFRSDSLTEHGYSTRGLGSNAAALAYSDRLQKKQRTQIKAISAELGVTLPVRYQFTIGVNGVATSVPYGEVEAIRAMDGVESVYVENQYEPDVDEPNTATAGTMIGSYNAWADGYTGAGSRVAIIDTGLDIDHPSFDESAFLYGLERSAARFGKQVSDYDLMTEENITKVLPRLHASERMSGLTADELYRTAKIPYAFNYIDEDLDVTHDNDAQGDHGTHVAGIATANTYVWTKDADGDLHAARQKNGVAGVAPDAQVLPMKVFGKGGGAYDSDYMAALEDALLLDCDTVNLSLGSSVSGHTFSDNDELFASLQDTDTVVTISAGNKFSYAQYNNTGTKMQLTQDTVIDTVGSPGSFGNAFTIASTDNSGLTGVMPVFNGVGTSYNDTSENYGAYAFTTLDTSADKSGTTYDYVFLGDPTTGEDIFGADESFEGLDLTGKIVLISRGGGVSFYVKANNAVKAGAAATVIYNNDSANNLNMNLTGYEYKNPAVLIPMISAESILAASEKDETTGLYGGKMVVANQVRTVTDVPGGFVPSDFSSWGVPGNLDLKPEITAPGGNIWSTLTDGTYGSMSGTSMSAPSVTGMAAVVAQYLRETGLAEQEGMTVRALSQALLMSTSSPLKQDNGVEYSPRKQGSGFANVYHAVTTPAYLLTDSKDVTDGKVKVNLGDDPDRTGEYTFDFTINNLSDKALAYVLHAGINTMAVEEIEGENYMSDTARVLTPKVTFDVEGGTSYLYDLNGDGAIDENDALVLLQVANGTHDALPEADTAKYDFDGDGALTTADAQLYLAGLHNEPESPNVYAAAVTVPASGSVSVKATVKLSEADRAYFAEYYPNGCYVEGYVYASDPTEAEAELSLPILAYYGSWTDASMFDKYITLRDSVDPDAVGYTTTQYANALVLRGSGSSSAYYLTANPYGQAAEFLADRTAISSTSGVQLYGAYASLIRNAGGDLNAVISNAETGEVYASVDQGVQFGAYYNTSAAAWGNNMIAIPLSWNVTDKNGGPLPEGTKIKVTVNAIPEYNWDRATKTVKGTLGAGASWTTELTVDNTAPELTGASYTRDFVTGESSLRVTAKDNRYVAAILVTNARQTQVLARQAVNQTELGVESTVTVDTSGVTGSEVCVIAVDYAGNMAGYKIKLNGSEEEEIDADSFYANNAYDSSWIAFKAGSMDTAKTVAQGAIYAADCVEDHVFTIDSSARFCVAPLNDLENQTYIETLSLPSNALDMAYNYADGKLYVLCTQNRLYSIDPLMGTLEMVGTIPMSAGLSFMTLACATDGTFYAATYSDYNSRLYKFVLTDEGFTVTPFPKTTGMKVAFLQSMTYDHNTGKLYHANYGAKTYYTTFISYDLTTGEATVLDELYQAELCGLFIPRKSGSMFGPSEKVQEISLSQESLDLIKDSSATLEVSAKPWTVVNRDCTWTSSDETVAKVENGVVKAVGAGTCTIKAASVLDPSVTDTCTVTVKEVDHDLSAVIWDADSQSWFSTFNTKTIPNYKKLTEQASRQQIMAAATDTAGITYAASYEEKDGNLYSTLYQVGKDYSLTKIGDSEVAYTDMTFAEKLNGGTMLATCGKSIVTVDTATGAYTAGWNLSTLFSANLVGITYLNTINDTTNGVTDNCLVLDADGKVWAMGFYGDGDNLHCTLPQLVADLGITASRAFFCSIATDGAYLYATILNGSQSELAVLDLKTGAAADLGSFNADVWPVVGLRTDRVTIVTSASTSSAMESTDSLPALQEAQIEALPVTAR</sequence>
<evidence type="ECO:0000256" key="8">
    <source>
        <dbReference type="RuleBase" id="RU003355"/>
    </source>
</evidence>
<feature type="active site" description="Charge relay system" evidence="7">
    <location>
        <position position="286"/>
    </location>
</feature>
<evidence type="ECO:0000256" key="2">
    <source>
        <dbReference type="ARBA" id="ARBA00022525"/>
    </source>
</evidence>
<dbReference type="RefSeq" id="WP_349136337.1">
    <property type="nucleotide sequence ID" value="NZ_JBBMFF010000241.1"/>
</dbReference>
<dbReference type="SMART" id="SM00635">
    <property type="entry name" value="BID_2"/>
    <property type="match status" value="1"/>
</dbReference>
<evidence type="ECO:0000256" key="9">
    <source>
        <dbReference type="SAM" id="MobiDB-lite"/>
    </source>
</evidence>
<dbReference type="PANTHER" id="PTHR43399">
    <property type="entry name" value="SUBTILISIN-RELATED"/>
    <property type="match status" value="1"/>
</dbReference>
<dbReference type="PRINTS" id="PR00723">
    <property type="entry name" value="SUBTILISIN"/>
</dbReference>
<evidence type="ECO:0000313" key="12">
    <source>
        <dbReference type="EMBL" id="MEQ2511612.1"/>
    </source>
</evidence>
<evidence type="ECO:0000313" key="13">
    <source>
        <dbReference type="Proteomes" id="UP001491552"/>
    </source>
</evidence>
<feature type="chain" id="PRO_5046199536" evidence="10">
    <location>
        <begin position="29"/>
        <end position="1817"/>
    </location>
</feature>
<comment type="similarity">
    <text evidence="1 7 8">Belongs to the peptidase S8 family.</text>
</comment>
<evidence type="ECO:0000256" key="1">
    <source>
        <dbReference type="ARBA" id="ARBA00011073"/>
    </source>
</evidence>
<dbReference type="InterPro" id="IPR008964">
    <property type="entry name" value="Invasin/intimin_cell_adhesion"/>
</dbReference>
<dbReference type="PROSITE" id="PS00137">
    <property type="entry name" value="SUBTILASE_HIS"/>
    <property type="match status" value="1"/>
</dbReference>
<dbReference type="Pfam" id="PF02368">
    <property type="entry name" value="Big_2"/>
    <property type="match status" value="1"/>
</dbReference>
<feature type="compositionally biased region" description="Polar residues" evidence="9">
    <location>
        <begin position="39"/>
        <end position="48"/>
    </location>
</feature>
<evidence type="ECO:0000256" key="7">
    <source>
        <dbReference type="PROSITE-ProRule" id="PRU01240"/>
    </source>
</evidence>
<dbReference type="SUPFAM" id="SSF49373">
    <property type="entry name" value="Invasin/intimin cell-adhesion fragments"/>
    <property type="match status" value="1"/>
</dbReference>
<dbReference type="InterPro" id="IPR022398">
    <property type="entry name" value="Peptidase_S8_His-AS"/>
</dbReference>
<feature type="signal peptide" evidence="10">
    <location>
        <begin position="1"/>
        <end position="28"/>
    </location>
</feature>
<dbReference type="Pfam" id="PF00404">
    <property type="entry name" value="Dockerin_1"/>
    <property type="match status" value="1"/>
</dbReference>
<keyword evidence="13" id="KW-1185">Reference proteome</keyword>
<dbReference type="EMBL" id="JBBMFF010000241">
    <property type="protein sequence ID" value="MEQ2511612.1"/>
    <property type="molecule type" value="Genomic_DNA"/>
</dbReference>
<dbReference type="Gene3D" id="2.60.40.1710">
    <property type="entry name" value="Subtilisin-like superfamily"/>
    <property type="match status" value="1"/>
</dbReference>
<dbReference type="Gene3D" id="3.50.30.30">
    <property type="match status" value="1"/>
</dbReference>
<keyword evidence="3 7" id="KW-0645">Protease</keyword>
<keyword evidence="2" id="KW-0964">Secreted</keyword>
<dbReference type="InterPro" id="IPR003137">
    <property type="entry name" value="PA_domain"/>
</dbReference>
<dbReference type="InterPro" id="IPR002105">
    <property type="entry name" value="Dockerin_1_rpt"/>
</dbReference>
<dbReference type="PROSITE" id="PS00138">
    <property type="entry name" value="SUBTILASE_SER"/>
    <property type="match status" value="1"/>
</dbReference>
<feature type="active site" description="Charge relay system" evidence="7">
    <location>
        <position position="647"/>
    </location>
</feature>
<dbReference type="InterPro" id="IPR023828">
    <property type="entry name" value="Peptidase_S8_Ser-AS"/>
</dbReference>
<dbReference type="Gene3D" id="2.60.40.1080">
    <property type="match status" value="1"/>
</dbReference>
<keyword evidence="6 7" id="KW-0720">Serine protease</keyword>
<dbReference type="PROSITE" id="PS51892">
    <property type="entry name" value="SUBTILASE"/>
    <property type="match status" value="1"/>
</dbReference>